<reference evidence="4 5" key="1">
    <citation type="submission" date="2018-04" db="EMBL/GenBank/DDBJ databases">
        <authorList>
            <person name="Vogel A."/>
        </authorList>
    </citation>
    <scope>NUCLEOTIDE SEQUENCE [LARGE SCALE GENOMIC DNA]</scope>
</reference>
<evidence type="ECO:0000313" key="4">
    <source>
        <dbReference type="EMBL" id="VFQ84908.1"/>
    </source>
</evidence>
<dbReference type="InterPro" id="IPR002562">
    <property type="entry name" value="3'-5'_exonuclease_dom"/>
</dbReference>
<keyword evidence="5" id="KW-1185">Reference proteome</keyword>
<organism evidence="4 5">
    <name type="scientific">Cuscuta campestris</name>
    <dbReference type="NCBI Taxonomy" id="132261"/>
    <lineage>
        <taxon>Eukaryota</taxon>
        <taxon>Viridiplantae</taxon>
        <taxon>Streptophyta</taxon>
        <taxon>Embryophyta</taxon>
        <taxon>Tracheophyta</taxon>
        <taxon>Spermatophyta</taxon>
        <taxon>Magnoliopsida</taxon>
        <taxon>eudicotyledons</taxon>
        <taxon>Gunneridae</taxon>
        <taxon>Pentapetalae</taxon>
        <taxon>asterids</taxon>
        <taxon>lamiids</taxon>
        <taxon>Solanales</taxon>
        <taxon>Convolvulaceae</taxon>
        <taxon>Cuscuteae</taxon>
        <taxon>Cuscuta</taxon>
        <taxon>Cuscuta subgen. Grammica</taxon>
        <taxon>Cuscuta sect. Cleistogrammica</taxon>
    </lineage>
</organism>
<dbReference type="InterPro" id="IPR012337">
    <property type="entry name" value="RNaseH-like_sf"/>
</dbReference>
<dbReference type="PANTHER" id="PTHR13620:SF121">
    <property type="entry name" value="EMB|CAB82946.1-RELATED"/>
    <property type="match status" value="1"/>
</dbReference>
<evidence type="ECO:0000313" key="5">
    <source>
        <dbReference type="Proteomes" id="UP000595140"/>
    </source>
</evidence>
<keyword evidence="2" id="KW-0378">Hydrolase</keyword>
<feature type="domain" description="3'-5' exonuclease" evidence="3">
    <location>
        <begin position="16"/>
        <end position="197"/>
    </location>
</feature>
<dbReference type="InterPro" id="IPR036397">
    <property type="entry name" value="RNaseH_sf"/>
</dbReference>
<evidence type="ECO:0000256" key="2">
    <source>
        <dbReference type="ARBA" id="ARBA00022801"/>
    </source>
</evidence>
<dbReference type="EMBL" id="OOIL02002808">
    <property type="protein sequence ID" value="VFQ84908.1"/>
    <property type="molecule type" value="Genomic_DNA"/>
</dbReference>
<dbReference type="PANTHER" id="PTHR13620">
    <property type="entry name" value="3-5 EXONUCLEASE"/>
    <property type="match status" value="1"/>
</dbReference>
<dbReference type="GO" id="GO:0003676">
    <property type="term" value="F:nucleic acid binding"/>
    <property type="evidence" value="ECO:0007669"/>
    <property type="project" value="InterPro"/>
</dbReference>
<dbReference type="AlphaFoldDB" id="A0A484MA43"/>
<gene>
    <name evidence="4" type="ORF">CCAM_LOCUS26684</name>
</gene>
<dbReference type="CDD" id="cd06141">
    <property type="entry name" value="WRN_exo"/>
    <property type="match status" value="1"/>
</dbReference>
<evidence type="ECO:0000259" key="3">
    <source>
        <dbReference type="SMART" id="SM00474"/>
    </source>
</evidence>
<keyword evidence="1" id="KW-0540">Nuclease</keyword>
<dbReference type="GO" id="GO:0006139">
    <property type="term" value="P:nucleobase-containing compound metabolic process"/>
    <property type="evidence" value="ECO:0007669"/>
    <property type="project" value="InterPro"/>
</dbReference>
<accession>A0A484MA43</accession>
<dbReference type="FunFam" id="3.30.420.10:FF:000054">
    <property type="entry name" value="Werner Syndrome-like exonuclease"/>
    <property type="match status" value="1"/>
</dbReference>
<dbReference type="InterPro" id="IPR051132">
    <property type="entry name" value="3-5_Exonuclease_domain"/>
</dbReference>
<dbReference type="Gene3D" id="3.30.420.10">
    <property type="entry name" value="Ribonuclease H-like superfamily/Ribonuclease H"/>
    <property type="match status" value="1"/>
</dbReference>
<sequence length="197" mass="21278">MSSKHNVRVAGKTIETTVTKKAAVVTDWVADIRSKHAGRSAVVVGLDREWRPNTRPNDDNKSATLQLCVDDTCLIFQLLHADAIPEALKRFVADPAFVFAGVEVAGDVAKLRAEYGLGCAEVADLRELARAKWPGKFDHAAGLKELAREICGLEVAKPEEICRSDWAAAELSGAQVEYACIDAYASFRVGQALILGA</sequence>
<evidence type="ECO:0000256" key="1">
    <source>
        <dbReference type="ARBA" id="ARBA00022722"/>
    </source>
</evidence>
<dbReference type="SUPFAM" id="SSF53098">
    <property type="entry name" value="Ribonuclease H-like"/>
    <property type="match status" value="1"/>
</dbReference>
<dbReference type="Pfam" id="PF01612">
    <property type="entry name" value="DNA_pol_A_exo1"/>
    <property type="match status" value="1"/>
</dbReference>
<dbReference type="Proteomes" id="UP000595140">
    <property type="component" value="Unassembled WGS sequence"/>
</dbReference>
<dbReference type="GO" id="GO:0005634">
    <property type="term" value="C:nucleus"/>
    <property type="evidence" value="ECO:0007669"/>
    <property type="project" value="TreeGrafter"/>
</dbReference>
<dbReference type="SMART" id="SM00474">
    <property type="entry name" value="35EXOc"/>
    <property type="match status" value="1"/>
</dbReference>
<dbReference type="GO" id="GO:0008408">
    <property type="term" value="F:3'-5' exonuclease activity"/>
    <property type="evidence" value="ECO:0007669"/>
    <property type="project" value="InterPro"/>
</dbReference>
<name>A0A484MA43_9ASTE</name>
<dbReference type="GO" id="GO:0005737">
    <property type="term" value="C:cytoplasm"/>
    <property type="evidence" value="ECO:0007669"/>
    <property type="project" value="TreeGrafter"/>
</dbReference>
<proteinExistence type="predicted"/>
<protein>
    <recommendedName>
        <fullName evidence="3">3'-5' exonuclease domain-containing protein</fullName>
    </recommendedName>
</protein>
<dbReference type="OrthoDB" id="1257543at2759"/>